<keyword evidence="2" id="KW-0328">Glycosyltransferase</keyword>
<protein>
    <recommendedName>
        <fullName evidence="5">Glycosyltransferase 2-like domain-containing protein</fullName>
    </recommendedName>
</protein>
<dbReference type="AlphaFoldDB" id="A0A6S7AYP4"/>
<evidence type="ECO:0000259" key="5">
    <source>
        <dbReference type="Pfam" id="PF00535"/>
    </source>
</evidence>
<evidence type="ECO:0000313" key="6">
    <source>
        <dbReference type="EMBL" id="CAB3781963.1"/>
    </source>
</evidence>
<gene>
    <name evidence="6" type="ORF">LMG28138_01406</name>
</gene>
<dbReference type="Gene3D" id="3.90.550.10">
    <property type="entry name" value="Spore Coat Polysaccharide Biosynthesis Protein SpsA, Chain A"/>
    <property type="match status" value="1"/>
</dbReference>
<evidence type="ECO:0000256" key="4">
    <source>
        <dbReference type="SAM" id="MobiDB-lite"/>
    </source>
</evidence>
<organism evidence="6 7">
    <name type="scientific">Pararobbsia alpina</name>
    <dbReference type="NCBI Taxonomy" id="621374"/>
    <lineage>
        <taxon>Bacteria</taxon>
        <taxon>Pseudomonadati</taxon>
        <taxon>Pseudomonadota</taxon>
        <taxon>Betaproteobacteria</taxon>
        <taxon>Burkholderiales</taxon>
        <taxon>Burkholderiaceae</taxon>
        <taxon>Pararobbsia</taxon>
    </lineage>
</organism>
<dbReference type="Proteomes" id="UP000494115">
    <property type="component" value="Unassembled WGS sequence"/>
</dbReference>
<dbReference type="InterPro" id="IPR050834">
    <property type="entry name" value="Glycosyltransf_2"/>
</dbReference>
<dbReference type="EMBL" id="CADIKM010000004">
    <property type="protein sequence ID" value="CAB3781963.1"/>
    <property type="molecule type" value="Genomic_DNA"/>
</dbReference>
<keyword evidence="7" id="KW-1185">Reference proteome</keyword>
<feature type="region of interest" description="Disordered" evidence="4">
    <location>
        <begin position="1"/>
        <end position="41"/>
    </location>
</feature>
<feature type="region of interest" description="Disordered" evidence="4">
    <location>
        <begin position="313"/>
        <end position="332"/>
    </location>
</feature>
<dbReference type="PANTHER" id="PTHR43685">
    <property type="entry name" value="GLYCOSYLTRANSFERASE"/>
    <property type="match status" value="1"/>
</dbReference>
<evidence type="ECO:0000313" key="7">
    <source>
        <dbReference type="Proteomes" id="UP000494115"/>
    </source>
</evidence>
<proteinExistence type="inferred from homology"/>
<accession>A0A6S7AYP4</accession>
<feature type="domain" description="Glycosyltransferase 2-like" evidence="5">
    <location>
        <begin position="57"/>
        <end position="211"/>
    </location>
</feature>
<evidence type="ECO:0000256" key="2">
    <source>
        <dbReference type="ARBA" id="ARBA00022676"/>
    </source>
</evidence>
<dbReference type="GO" id="GO:0016757">
    <property type="term" value="F:glycosyltransferase activity"/>
    <property type="evidence" value="ECO:0007669"/>
    <property type="project" value="UniProtKB-KW"/>
</dbReference>
<dbReference type="SUPFAM" id="SSF53448">
    <property type="entry name" value="Nucleotide-diphospho-sugar transferases"/>
    <property type="match status" value="1"/>
</dbReference>
<reference evidence="6 7" key="1">
    <citation type="submission" date="2020-04" db="EMBL/GenBank/DDBJ databases">
        <authorList>
            <person name="De Canck E."/>
        </authorList>
    </citation>
    <scope>NUCLEOTIDE SEQUENCE [LARGE SCALE GENOMIC DNA]</scope>
    <source>
        <strain evidence="6 7">LMG 28138</strain>
    </source>
</reference>
<evidence type="ECO:0000256" key="1">
    <source>
        <dbReference type="ARBA" id="ARBA00006739"/>
    </source>
</evidence>
<name>A0A6S7AYP4_9BURK</name>
<feature type="compositionally biased region" description="Polar residues" evidence="4">
    <location>
        <begin position="12"/>
        <end position="29"/>
    </location>
</feature>
<dbReference type="Pfam" id="PF00535">
    <property type="entry name" value="Glycos_transf_2"/>
    <property type="match status" value="1"/>
</dbReference>
<comment type="similarity">
    <text evidence="1">Belongs to the glycosyltransferase 2 family.</text>
</comment>
<keyword evidence="3" id="KW-0808">Transferase</keyword>
<dbReference type="InterPro" id="IPR001173">
    <property type="entry name" value="Glyco_trans_2-like"/>
</dbReference>
<evidence type="ECO:0000256" key="3">
    <source>
        <dbReference type="ARBA" id="ARBA00022679"/>
    </source>
</evidence>
<dbReference type="InterPro" id="IPR029044">
    <property type="entry name" value="Nucleotide-diphossugar_trans"/>
</dbReference>
<dbReference type="PANTHER" id="PTHR43685:SF5">
    <property type="entry name" value="GLYCOSYLTRANSFERASE EPSE-RELATED"/>
    <property type="match status" value="1"/>
</dbReference>
<sequence>MTNDNFSKENGPASNVASSGLCANTTPDSSGAGAASNRLPSGAHDAMTHNALSDVAVLLPAYNCQEDLERTLASFAEQASVSVLIVDDGSTPPVAAPELPGMRIDVLRLTPNGGIERALAAGVEVLAARGVRYIARIDAGDLTVPARLETQRAWLEAHPRVGALGMRAQVVTRQGEPVFLLSVPTEPAQIRRLRFARNCFVHPAMMLRTEAVVAAGNYRARYRAAEDLDLFLRIMKTYDCANLPQTGLYYELNEGGISATRRRTQILSTLRLQLDYFEPGNPYYWAGLAKNLLHFVMPAGLQRGIKKRFYHSADRDSENHGDRRGDHHQPRP</sequence>